<sequence length="86" mass="9755">MDRARLKRGIVADLISRDKVLSMNAETNIELPLQGDDYLTCATLLECDEMETDGVSEAEFNDKQCQTETFTNNKQVQLVIKSDKQK</sequence>
<dbReference type="InParanoid" id="A0A1X7VM07"/>
<evidence type="ECO:0000313" key="1">
    <source>
        <dbReference type="EnsemblMetazoa" id="Aqu2.1.40448_001"/>
    </source>
</evidence>
<organism evidence="1">
    <name type="scientific">Amphimedon queenslandica</name>
    <name type="common">Sponge</name>
    <dbReference type="NCBI Taxonomy" id="400682"/>
    <lineage>
        <taxon>Eukaryota</taxon>
        <taxon>Metazoa</taxon>
        <taxon>Porifera</taxon>
        <taxon>Demospongiae</taxon>
        <taxon>Heteroscleromorpha</taxon>
        <taxon>Haplosclerida</taxon>
        <taxon>Niphatidae</taxon>
        <taxon>Amphimedon</taxon>
    </lineage>
</organism>
<accession>A0A1X7VM07</accession>
<dbReference type="AlphaFoldDB" id="A0A1X7VM07"/>
<proteinExistence type="predicted"/>
<dbReference type="EnsemblMetazoa" id="Aqu2.1.40448_001">
    <property type="protein sequence ID" value="Aqu2.1.40448_001"/>
    <property type="gene ID" value="Aqu2.1.40448"/>
</dbReference>
<protein>
    <submittedName>
        <fullName evidence="1">Uncharacterized protein</fullName>
    </submittedName>
</protein>
<name>A0A1X7VM07_AMPQE</name>
<reference evidence="1" key="1">
    <citation type="submission" date="2017-05" db="UniProtKB">
        <authorList>
            <consortium name="EnsemblMetazoa"/>
        </authorList>
    </citation>
    <scope>IDENTIFICATION</scope>
</reference>